<dbReference type="AlphaFoldDB" id="A0AAP0HRK9"/>
<name>A0AAP0HRK9_9MAGN</name>
<gene>
    <name evidence="2" type="ORF">Scep_025460</name>
</gene>
<evidence type="ECO:0000313" key="3">
    <source>
        <dbReference type="Proteomes" id="UP001419268"/>
    </source>
</evidence>
<sequence length="199" mass="21253">MMAASRGSSSRKRCSGDSGCGLAVRTSRLVGAKATRRPRGVVQRGEQTTSSSSEKHGGWTTSSGGPVARMAIPAPGGGAVVTPARRNGSSAGAGEWQGWRQRRRRGSAVIGAVARCRTDRSSTRGAIRRISMTRWRDLGCYSQVSGAHIETRTRCFEDDSRFLEDVALAYIDGQRQMVCYSLRGLGGAQLVAEEPSSTE</sequence>
<keyword evidence="3" id="KW-1185">Reference proteome</keyword>
<evidence type="ECO:0000313" key="2">
    <source>
        <dbReference type="EMBL" id="KAK9093991.1"/>
    </source>
</evidence>
<comment type="caution">
    <text evidence="2">The sequence shown here is derived from an EMBL/GenBank/DDBJ whole genome shotgun (WGS) entry which is preliminary data.</text>
</comment>
<organism evidence="2 3">
    <name type="scientific">Stephania cephalantha</name>
    <dbReference type="NCBI Taxonomy" id="152367"/>
    <lineage>
        <taxon>Eukaryota</taxon>
        <taxon>Viridiplantae</taxon>
        <taxon>Streptophyta</taxon>
        <taxon>Embryophyta</taxon>
        <taxon>Tracheophyta</taxon>
        <taxon>Spermatophyta</taxon>
        <taxon>Magnoliopsida</taxon>
        <taxon>Ranunculales</taxon>
        <taxon>Menispermaceae</taxon>
        <taxon>Menispermoideae</taxon>
        <taxon>Cissampelideae</taxon>
        <taxon>Stephania</taxon>
    </lineage>
</organism>
<evidence type="ECO:0000256" key="1">
    <source>
        <dbReference type="SAM" id="MobiDB-lite"/>
    </source>
</evidence>
<accession>A0AAP0HRK9</accession>
<proteinExistence type="predicted"/>
<dbReference type="EMBL" id="JBBNAG010000011">
    <property type="protein sequence ID" value="KAK9093991.1"/>
    <property type="molecule type" value="Genomic_DNA"/>
</dbReference>
<protein>
    <submittedName>
        <fullName evidence="2">Uncharacterized protein</fullName>
    </submittedName>
</protein>
<feature type="region of interest" description="Disordered" evidence="1">
    <location>
        <begin position="1"/>
        <end position="67"/>
    </location>
</feature>
<reference evidence="2 3" key="1">
    <citation type="submission" date="2024-01" db="EMBL/GenBank/DDBJ databases">
        <title>Genome assemblies of Stephania.</title>
        <authorList>
            <person name="Yang L."/>
        </authorList>
    </citation>
    <scope>NUCLEOTIDE SEQUENCE [LARGE SCALE GENOMIC DNA]</scope>
    <source>
        <strain evidence="2">JXDWG</strain>
        <tissue evidence="2">Leaf</tissue>
    </source>
</reference>
<dbReference type="Proteomes" id="UP001419268">
    <property type="component" value="Unassembled WGS sequence"/>
</dbReference>